<accession>A0A259U319</accession>
<dbReference type="AlphaFoldDB" id="A0A259U319"/>
<keyword evidence="3" id="KW-1185">Reference proteome</keyword>
<evidence type="ECO:0000313" key="3">
    <source>
        <dbReference type="Proteomes" id="UP000216446"/>
    </source>
</evidence>
<evidence type="ECO:0000313" key="2">
    <source>
        <dbReference type="EMBL" id="OZC04381.1"/>
    </source>
</evidence>
<dbReference type="RefSeq" id="WP_094550787.1">
    <property type="nucleotide sequence ID" value="NZ_MQWB01000001.1"/>
</dbReference>
<dbReference type="OrthoDB" id="9832034at2"/>
<sequence>MASPSSRPSQTQGDGHTSPVPFLTSPRVLRRLGPEPTVLVIGYPAPAAVRIVERLLATDARTVACVVSRERWADAEQMHRGAQEAGRLRLFEGAAALPGLGLPHTAWRILDTTDEIYGVASAREIAVGHIQDFADECPLLRELHLVPLDASGRSTPPSKQGALRRIAGLFSGLTRARTSFSSLASAFALGGAVVASVARAVGPWRELLDFDIETALSWEDIERDLAPGLRPAV</sequence>
<gene>
    <name evidence="2" type="ORF">BSZ36_16170</name>
</gene>
<feature type="compositionally biased region" description="Polar residues" evidence="1">
    <location>
        <begin position="1"/>
        <end position="15"/>
    </location>
</feature>
<protein>
    <submittedName>
        <fullName evidence="2">Uncharacterized protein</fullName>
    </submittedName>
</protein>
<comment type="caution">
    <text evidence="2">The sequence shown here is derived from an EMBL/GenBank/DDBJ whole genome shotgun (WGS) entry which is preliminary data.</text>
</comment>
<reference evidence="2 3" key="1">
    <citation type="submission" date="2016-11" db="EMBL/GenBank/DDBJ databases">
        <title>Study of marine rhodopsin-containing bacteria.</title>
        <authorList>
            <person name="Yoshizawa S."/>
            <person name="Kumagai Y."/>
            <person name="Kogure K."/>
        </authorList>
    </citation>
    <scope>NUCLEOTIDE SEQUENCE [LARGE SCALE GENOMIC DNA]</scope>
    <source>
        <strain evidence="2 3">SG-29</strain>
    </source>
</reference>
<dbReference type="InParanoid" id="A0A259U319"/>
<dbReference type="EMBL" id="MQWB01000001">
    <property type="protein sequence ID" value="OZC04381.1"/>
    <property type="molecule type" value="Genomic_DNA"/>
</dbReference>
<organism evidence="2 3">
    <name type="scientific">Rubricoccus marinus</name>
    <dbReference type="NCBI Taxonomy" id="716817"/>
    <lineage>
        <taxon>Bacteria</taxon>
        <taxon>Pseudomonadati</taxon>
        <taxon>Rhodothermota</taxon>
        <taxon>Rhodothermia</taxon>
        <taxon>Rhodothermales</taxon>
        <taxon>Rubricoccaceae</taxon>
        <taxon>Rubricoccus</taxon>
    </lineage>
</organism>
<name>A0A259U319_9BACT</name>
<evidence type="ECO:0000256" key="1">
    <source>
        <dbReference type="SAM" id="MobiDB-lite"/>
    </source>
</evidence>
<proteinExistence type="predicted"/>
<feature type="region of interest" description="Disordered" evidence="1">
    <location>
        <begin position="1"/>
        <end position="26"/>
    </location>
</feature>
<dbReference type="Proteomes" id="UP000216446">
    <property type="component" value="Unassembled WGS sequence"/>
</dbReference>